<name>A0A3M8K8M1_9CORY</name>
<feature type="region of interest" description="Disordered" evidence="1">
    <location>
        <begin position="118"/>
        <end position="140"/>
    </location>
</feature>
<evidence type="ECO:0000313" key="4">
    <source>
        <dbReference type="Proteomes" id="UP000266975"/>
    </source>
</evidence>
<organism evidence="3 4">
    <name type="scientific">Corynebacterium alimapuense</name>
    <dbReference type="NCBI Taxonomy" id="1576874"/>
    <lineage>
        <taxon>Bacteria</taxon>
        <taxon>Bacillati</taxon>
        <taxon>Actinomycetota</taxon>
        <taxon>Actinomycetes</taxon>
        <taxon>Mycobacteriales</taxon>
        <taxon>Corynebacteriaceae</taxon>
        <taxon>Corynebacterium</taxon>
    </lineage>
</organism>
<feature type="transmembrane region" description="Helical" evidence="2">
    <location>
        <begin position="153"/>
        <end position="172"/>
    </location>
</feature>
<evidence type="ECO:0000313" key="3">
    <source>
        <dbReference type="EMBL" id="RNE48854.1"/>
    </source>
</evidence>
<keyword evidence="2" id="KW-1133">Transmembrane helix</keyword>
<keyword evidence="2" id="KW-0812">Transmembrane</keyword>
<evidence type="ECO:0000256" key="1">
    <source>
        <dbReference type="SAM" id="MobiDB-lite"/>
    </source>
</evidence>
<accession>A0A3M8K8M1</accession>
<dbReference type="NCBIfam" id="TIGR03931">
    <property type="entry name" value="T7SS_Rv3446c"/>
    <property type="match status" value="1"/>
</dbReference>
<dbReference type="InterPro" id="IPR023840">
    <property type="entry name" value="T7SS_Rv3446c"/>
</dbReference>
<reference evidence="3 4" key="1">
    <citation type="submission" date="2018-02" db="EMBL/GenBank/DDBJ databases">
        <title>Corynebacterium alimpuense sp. nov., a marine obligate actinomycete isolated from sediments of Valparaiso bay, Chile.</title>
        <authorList>
            <person name="Claverias F."/>
            <person name="Gonzales-Siles L."/>
            <person name="Salva-Serra F."/>
            <person name="Inganaes E."/>
            <person name="Molin K."/>
            <person name="Cumsille A."/>
            <person name="Undabarrena A."/>
            <person name="Couve E."/>
            <person name="Moore E.R.B."/>
            <person name="Gomila M."/>
            <person name="Camara B."/>
        </authorList>
    </citation>
    <scope>NUCLEOTIDE SEQUENCE [LARGE SCALE GENOMIC DNA]</scope>
    <source>
        <strain evidence="3 4">CCUG 69366</strain>
    </source>
</reference>
<gene>
    <name evidence="3" type="ORF">C5L39_06040</name>
</gene>
<dbReference type="OrthoDB" id="4428093at2"/>
<sequence length="352" mass="37635">MADPRRDRRHVPGCALRDRREGSALSAPTVPGTLSITVLETATIFEGPDTVYRYDLPGSGIIDGWALPAVIDQARELGSLHWPEVEVVVDADGPTTEILTRTLLNKGVAAYPAEVVREHPLPPDSGEIEITRPTDSAARGRHRISGGGRLHPFHLVLAVVVVVVVGVSWWIVDGAESSSSASGLPTFAEPTPSISSDLRASGSDLADPSETLEDSETAQVILEHSGLRIAAPGGFRIESRDDGLLATGDDPNLRIHLAAEPVYSVPSVEVLKQVTTMVEADETLEGLESAETPDGQQIMRYRELPGDGSEVSWGTWVEAGRQFSVGCQTRQQPTLPQEAACAMVLESMELTG</sequence>
<proteinExistence type="predicted"/>
<dbReference type="EMBL" id="PTJO01000004">
    <property type="protein sequence ID" value="RNE48854.1"/>
    <property type="molecule type" value="Genomic_DNA"/>
</dbReference>
<comment type="caution">
    <text evidence="3">The sequence shown here is derived from an EMBL/GenBank/DDBJ whole genome shotgun (WGS) entry which is preliminary data.</text>
</comment>
<protein>
    <submittedName>
        <fullName evidence="3">Type VII secretion-associated protein</fullName>
    </submittedName>
</protein>
<feature type="region of interest" description="Disordered" evidence="1">
    <location>
        <begin position="177"/>
        <end position="212"/>
    </location>
</feature>
<dbReference type="Proteomes" id="UP000266975">
    <property type="component" value="Unassembled WGS sequence"/>
</dbReference>
<keyword evidence="4" id="KW-1185">Reference proteome</keyword>
<keyword evidence="2" id="KW-0472">Membrane</keyword>
<evidence type="ECO:0000256" key="2">
    <source>
        <dbReference type="SAM" id="Phobius"/>
    </source>
</evidence>
<dbReference type="AlphaFoldDB" id="A0A3M8K8M1"/>